<feature type="transmembrane region" description="Helical" evidence="1">
    <location>
        <begin position="12"/>
        <end position="33"/>
    </location>
</feature>
<proteinExistence type="predicted"/>
<dbReference type="AlphaFoldDB" id="A0A367ZNS4"/>
<evidence type="ECO:0000256" key="1">
    <source>
        <dbReference type="SAM" id="Phobius"/>
    </source>
</evidence>
<evidence type="ECO:0000313" key="3">
    <source>
        <dbReference type="Proteomes" id="UP000252355"/>
    </source>
</evidence>
<comment type="caution">
    <text evidence="2">The sequence shown here is derived from an EMBL/GenBank/DDBJ whole genome shotgun (WGS) entry which is preliminary data.</text>
</comment>
<accession>A0A367ZNS4</accession>
<sequence length="190" mass="20647">MTVDGYDWATWLLWTGVKIVVLTGGLVVVMLMVDPFYFDQPLAVAEAGLEPAQAPPPPFATSVVFGAELGDPVKFALGAREVNTRARVEVLQPSGLTIYDRELEIVKPTVAATRQGWQTFSIGIAESGTYTLRITQQNPGIIKVYLFQGPFLARMIFLPFFAAFLVLVISLLRRRQPAAGAPASLPVPTA</sequence>
<keyword evidence="1" id="KW-0812">Transmembrane</keyword>
<protein>
    <submittedName>
        <fullName evidence="2">Uncharacterized protein</fullName>
    </submittedName>
</protein>
<gene>
    <name evidence="2" type="ORF">OZSIB_3917</name>
</gene>
<feature type="transmembrane region" description="Helical" evidence="1">
    <location>
        <begin position="151"/>
        <end position="172"/>
    </location>
</feature>
<name>A0A367ZNS4_9BACT</name>
<evidence type="ECO:0000313" key="2">
    <source>
        <dbReference type="EMBL" id="RCK79763.1"/>
    </source>
</evidence>
<organism evidence="2 3">
    <name type="scientific">Candidatus Ozemobacter sibiricus</name>
    <dbReference type="NCBI Taxonomy" id="2268124"/>
    <lineage>
        <taxon>Bacteria</taxon>
        <taxon>Candidatus Ozemobacteria</taxon>
        <taxon>Candidatus Ozemobacterales</taxon>
        <taxon>Candidatus Ozemobacteraceae</taxon>
        <taxon>Candidatus Ozemobacter</taxon>
    </lineage>
</organism>
<reference evidence="2 3" key="1">
    <citation type="submission" date="2018-05" db="EMBL/GenBank/DDBJ databases">
        <title>A metagenomic window into the 2 km-deep terrestrial subsurface aquifer revealed taxonomically and functionally diverse microbial community comprising novel uncultured bacterial lineages.</title>
        <authorList>
            <person name="Kadnikov V.V."/>
            <person name="Mardanov A.V."/>
            <person name="Beletsky A.V."/>
            <person name="Banks D."/>
            <person name="Pimenov N.V."/>
            <person name="Frank Y.A."/>
            <person name="Karnachuk O.V."/>
            <person name="Ravin N.V."/>
        </authorList>
    </citation>
    <scope>NUCLEOTIDE SEQUENCE [LARGE SCALE GENOMIC DNA]</scope>
    <source>
        <strain evidence="2">BY5</strain>
    </source>
</reference>
<dbReference type="Proteomes" id="UP000252355">
    <property type="component" value="Unassembled WGS sequence"/>
</dbReference>
<dbReference type="EMBL" id="QOQW01000010">
    <property type="protein sequence ID" value="RCK79763.1"/>
    <property type="molecule type" value="Genomic_DNA"/>
</dbReference>
<keyword evidence="1" id="KW-1133">Transmembrane helix</keyword>
<keyword evidence="1" id="KW-0472">Membrane</keyword>